<keyword evidence="1" id="KW-0472">Membrane</keyword>
<reference evidence="2" key="1">
    <citation type="journal article" date="2013" name="Plasmid">
        <title>Sequence determination and analysis of three plasmids of Pseudomonas sp. GLE121, a psychrophile isolated from surface ice of Ecology Glacier (Antarctica).</title>
        <authorList>
            <person name="Dziewit L."/>
            <person name="Grzesiak J."/>
            <person name="Ciok A."/>
            <person name="Nieckarz M."/>
            <person name="Zdanowski M.K."/>
            <person name="Bartosik D."/>
        </authorList>
    </citation>
    <scope>NUCLEOTIDE SEQUENCE</scope>
    <source>
        <strain evidence="2">GLE121</strain>
        <plasmid evidence="2">pGLE121P3</plasmid>
    </source>
</reference>
<keyword evidence="2" id="KW-0614">Plasmid</keyword>
<dbReference type="AlphaFoldDB" id="R4LBV2"/>
<dbReference type="EMBL" id="KC542383">
    <property type="protein sequence ID" value="AGL12891.1"/>
    <property type="molecule type" value="Genomic_DNA"/>
</dbReference>
<accession>R4LBV2</accession>
<proteinExistence type="predicted"/>
<dbReference type="RefSeq" id="WP_015647646.1">
    <property type="nucleotide sequence ID" value="NC_021212.1"/>
</dbReference>
<keyword evidence="1" id="KW-0812">Transmembrane</keyword>
<protein>
    <submittedName>
        <fullName evidence="2">Uncharacterized protein</fullName>
    </submittedName>
</protein>
<feature type="transmembrane region" description="Helical" evidence="1">
    <location>
        <begin position="77"/>
        <end position="94"/>
    </location>
</feature>
<sequence length="141" mass="15418">MGEVVDLPAGKSRRNHVNRLKSQDKAQKRKAVSRTFMHRLGAFGAGSKRLALASIRSVSWIVTGAIASTLQVFRRPVRIFCTLGAIAMAGSVVIQSMNHWKDPLIAVWSIVGFAFFLGIAALYDSFIASLFNLAQKIKQAS</sequence>
<keyword evidence="1" id="KW-1133">Transmembrane helix</keyword>
<name>R4LBV2_9PSED</name>
<geneLocation type="plasmid" evidence="2">
    <name>pGLE121P3</name>
</geneLocation>
<feature type="transmembrane region" description="Helical" evidence="1">
    <location>
        <begin position="106"/>
        <end position="131"/>
    </location>
</feature>
<evidence type="ECO:0000256" key="1">
    <source>
        <dbReference type="SAM" id="Phobius"/>
    </source>
</evidence>
<evidence type="ECO:0000313" key="2">
    <source>
        <dbReference type="EMBL" id="AGL12891.1"/>
    </source>
</evidence>
<organism evidence="2">
    <name type="scientific">Pseudomonas sp. GLE121</name>
    <dbReference type="NCBI Taxonomy" id="1329969"/>
    <lineage>
        <taxon>Bacteria</taxon>
        <taxon>Pseudomonadati</taxon>
        <taxon>Pseudomonadota</taxon>
        <taxon>Gammaproteobacteria</taxon>
        <taxon>Pseudomonadales</taxon>
        <taxon>Pseudomonadaceae</taxon>
        <taxon>Pseudomonas</taxon>
    </lineage>
</organism>